<dbReference type="VEuPathDB" id="MicrosporidiaDB:ECU05_0960"/>
<organism evidence="2">
    <name type="scientific">Encephalitozoon cuniculi</name>
    <name type="common">Microsporidian parasite</name>
    <dbReference type="NCBI Taxonomy" id="6035"/>
    <lineage>
        <taxon>Eukaryota</taxon>
        <taxon>Fungi</taxon>
        <taxon>Fungi incertae sedis</taxon>
        <taxon>Microsporidia</taxon>
        <taxon>Unikaryonidae</taxon>
        <taxon>Encephalitozoon</taxon>
    </lineage>
</organism>
<feature type="transmembrane region" description="Helical" evidence="1">
    <location>
        <begin position="229"/>
        <end position="248"/>
    </location>
</feature>
<dbReference type="EMBL" id="KC513607">
    <property type="protein sequence ID" value="AGE95427.1"/>
    <property type="molecule type" value="Genomic_DNA"/>
</dbReference>
<protein>
    <submittedName>
        <fullName evidence="2">Uncharacterized protein</fullName>
    </submittedName>
</protein>
<name>M1K850_ENCCN</name>
<dbReference type="VEuPathDB" id="MicrosporidiaDB:AEWD_050960"/>
<gene>
    <name evidence="2" type="ORF">ECU05_0960</name>
</gene>
<keyword evidence="1" id="KW-0472">Membrane</keyword>
<evidence type="ECO:0000313" key="2">
    <source>
        <dbReference type="EMBL" id="AGE95427.1"/>
    </source>
</evidence>
<dbReference type="AlphaFoldDB" id="M1K850"/>
<dbReference type="VEuPathDB" id="MicrosporidiaDB:M970_050960"/>
<accession>M1K850</accession>
<feature type="transmembrane region" description="Helical" evidence="1">
    <location>
        <begin position="260"/>
        <end position="281"/>
    </location>
</feature>
<dbReference type="VEuPathDB" id="MicrosporidiaDB:AEWQ_050960"/>
<sequence>MGAKSTLPITAKGNTFHRKSVGRGAVHGNKLLRAPLPMGRIAYEILGMRRCVSSRSNFERDLQRLCTVEKVMISILYLLPMLAPSIARSIDASYNFIFPLSMGSSAFAFMPISTRIARRFFDQDKVKIVTLHSLLTTAYILVVFAFSLRASEVFYSMEFCEASGPSGECMYRMTILVSHLFYESGRLVSRSKGLYRAFAVISQLVGVSLMGVLAGACKMGLISHSLFQQLFFCCGVSSIVVLLVLDSYPSMITVEKDLDTLPLVAAVGNLLVGILGIGMILPSCSLEQ</sequence>
<dbReference type="VEuPathDB" id="MicrosporidiaDB:AEWR_050960"/>
<keyword evidence="1" id="KW-0812">Transmembrane</keyword>
<evidence type="ECO:0000256" key="1">
    <source>
        <dbReference type="SAM" id="Phobius"/>
    </source>
</evidence>
<keyword evidence="1" id="KW-1133">Transmembrane helix</keyword>
<feature type="transmembrane region" description="Helical" evidence="1">
    <location>
        <begin position="96"/>
        <end position="117"/>
    </location>
</feature>
<proteinExistence type="predicted"/>
<feature type="transmembrane region" description="Helical" evidence="1">
    <location>
        <begin position="129"/>
        <end position="148"/>
    </location>
</feature>
<feature type="transmembrane region" description="Helical" evidence="1">
    <location>
        <begin position="194"/>
        <end position="217"/>
    </location>
</feature>
<reference evidence="2" key="1">
    <citation type="journal article" date="2013" name="Eukaryot. Cell">
        <title>Extremely Reduced Levels of Heterozygosity in the Vertebrate Pathogen Encephalitozoon cuniculi.</title>
        <authorList>
            <person name="Selman M."/>
            <person name="Sak B."/>
            <person name="Kvac M."/>
            <person name="Farinelli L."/>
            <person name="Weiss L.M."/>
            <person name="Corradi N."/>
        </authorList>
    </citation>
    <scope>NUCLEOTIDE SEQUENCE</scope>
</reference>